<evidence type="ECO:0000256" key="7">
    <source>
        <dbReference type="ARBA" id="ARBA00022634"/>
    </source>
</evidence>
<keyword evidence="10" id="KW-0235">DNA replication</keyword>
<dbReference type="EC" id="2.7.7.7" evidence="3"/>
<evidence type="ECO:0000256" key="14">
    <source>
        <dbReference type="ARBA" id="ARBA00023053"/>
    </source>
</evidence>
<dbReference type="Gene3D" id="1.10.150.20">
    <property type="entry name" value="5' to 3' exonuclease, C-terminal subdomain"/>
    <property type="match status" value="1"/>
</dbReference>
<evidence type="ECO:0000313" key="25">
    <source>
        <dbReference type="Proteomes" id="UP000229681"/>
    </source>
</evidence>
<dbReference type="GO" id="GO:0004527">
    <property type="term" value="F:exonuclease activity"/>
    <property type="evidence" value="ECO:0007669"/>
    <property type="project" value="UniProtKB-KW"/>
</dbReference>
<dbReference type="InterPro" id="IPR027421">
    <property type="entry name" value="DNA_pol_lamdba_lyase_dom_sf"/>
</dbReference>
<dbReference type="GO" id="GO:0003677">
    <property type="term" value="F:DNA binding"/>
    <property type="evidence" value="ECO:0007669"/>
    <property type="project" value="InterPro"/>
</dbReference>
<evidence type="ECO:0000256" key="18">
    <source>
        <dbReference type="ARBA" id="ARBA00044632"/>
    </source>
</evidence>
<proteinExistence type="predicted"/>
<keyword evidence="14" id="KW-0915">Sodium</keyword>
<dbReference type="InterPro" id="IPR002008">
    <property type="entry name" value="DNA_pol_X_beta-like"/>
</dbReference>
<evidence type="ECO:0000256" key="6">
    <source>
        <dbReference type="ARBA" id="ARBA00022481"/>
    </source>
</evidence>
<protein>
    <recommendedName>
        <fullName evidence="5">DNA polymerase beta</fullName>
        <ecNumber evidence="3">2.7.7.7</ecNumber>
        <ecNumber evidence="4">4.2.99.18</ecNumber>
    </recommendedName>
    <alternativeName>
        <fullName evidence="16">5'-deoxyribose-phosphate lyase</fullName>
    </alternativeName>
    <alternativeName>
        <fullName evidence="17">AP lyase</fullName>
    </alternativeName>
</protein>
<feature type="domain" description="Helix-hairpin-helix DNA-binding motif class 1" evidence="22">
    <location>
        <begin position="57"/>
        <end position="76"/>
    </location>
</feature>
<keyword evidence="6" id="KW-0488">Methylation</keyword>
<dbReference type="Gene3D" id="3.30.210.10">
    <property type="entry name" value="DNA polymerase, thumb domain"/>
    <property type="match status" value="1"/>
</dbReference>
<dbReference type="SUPFAM" id="SSF47802">
    <property type="entry name" value="DNA polymerase beta, N-terminal domain-like"/>
    <property type="match status" value="1"/>
</dbReference>
<dbReference type="InterPro" id="IPR003583">
    <property type="entry name" value="Hlx-hairpin-Hlx_DNA-bd_motif"/>
</dbReference>
<dbReference type="Pfam" id="PF14792">
    <property type="entry name" value="DNA_pol_B_palm"/>
    <property type="match status" value="1"/>
</dbReference>
<feature type="domain" description="Helix-hairpin-helix DNA-binding motif class 1" evidence="22">
    <location>
        <begin position="132"/>
        <end position="151"/>
    </location>
</feature>
<evidence type="ECO:0000256" key="9">
    <source>
        <dbReference type="ARBA" id="ARBA00022695"/>
    </source>
</evidence>
<dbReference type="EC" id="4.2.99.18" evidence="4"/>
<comment type="catalytic activity">
    <reaction evidence="18">
        <text>2'-deoxyribonucleotide-(2'-deoxyribose 5'-phosphate)-2'-deoxyribonucleotide-DNA = a 3'-end 2'-deoxyribonucleotide-(2,3-dehydro-2,3-deoxyribose 5'-phosphate)-DNA + a 5'-end 5'-phospho-2'-deoxyribonucleoside-DNA + H(+)</text>
        <dbReference type="Rhea" id="RHEA:66592"/>
        <dbReference type="Rhea" id="RHEA-COMP:13180"/>
        <dbReference type="Rhea" id="RHEA-COMP:16897"/>
        <dbReference type="Rhea" id="RHEA-COMP:17067"/>
        <dbReference type="ChEBI" id="CHEBI:15378"/>
        <dbReference type="ChEBI" id="CHEBI:136412"/>
        <dbReference type="ChEBI" id="CHEBI:157695"/>
        <dbReference type="ChEBI" id="CHEBI:167181"/>
        <dbReference type="EC" id="4.2.99.18"/>
    </reaction>
</comment>
<dbReference type="GO" id="GO:0005737">
    <property type="term" value="C:cytoplasm"/>
    <property type="evidence" value="ECO:0007669"/>
    <property type="project" value="UniProtKB-SubCell"/>
</dbReference>
<dbReference type="InterPro" id="IPR029398">
    <property type="entry name" value="PolB_thumb"/>
</dbReference>
<dbReference type="GO" id="GO:0140078">
    <property type="term" value="F:class I DNA-(apurinic or apyrimidinic site) endonuclease activity"/>
    <property type="evidence" value="ECO:0007669"/>
    <property type="project" value="UniProtKB-EC"/>
</dbReference>
<dbReference type="InterPro" id="IPR002054">
    <property type="entry name" value="DNA-dir_DNA_pol_X"/>
</dbReference>
<dbReference type="CDD" id="cd00141">
    <property type="entry name" value="NT_POLXc"/>
    <property type="match status" value="1"/>
</dbReference>
<dbReference type="Proteomes" id="UP000229681">
    <property type="component" value="Unassembled WGS sequence"/>
</dbReference>
<keyword evidence="12" id="KW-0832">Ubl conjugation</keyword>
<feature type="domain" description="DNA-directed DNA polymerase X" evidence="23">
    <location>
        <begin position="5"/>
        <end position="322"/>
    </location>
</feature>
<evidence type="ECO:0000256" key="21">
    <source>
        <dbReference type="ARBA" id="ARBA00049244"/>
    </source>
</evidence>
<dbReference type="Gene3D" id="3.30.460.10">
    <property type="entry name" value="Beta Polymerase, domain 2"/>
    <property type="match status" value="1"/>
</dbReference>
<dbReference type="InterPro" id="IPR037160">
    <property type="entry name" value="DNA_Pol_thumb_sf"/>
</dbReference>
<keyword evidence="9" id="KW-0548">Nucleotidyltransferase</keyword>
<evidence type="ECO:0000256" key="1">
    <source>
        <dbReference type="ARBA" id="ARBA00001946"/>
    </source>
</evidence>
<dbReference type="Pfam" id="PF14791">
    <property type="entry name" value="DNA_pol_B_thumb"/>
    <property type="match status" value="1"/>
</dbReference>
<keyword evidence="7" id="KW-0237">DNA synthesis</keyword>
<evidence type="ECO:0000256" key="8">
    <source>
        <dbReference type="ARBA" id="ARBA00022679"/>
    </source>
</evidence>
<dbReference type="Pfam" id="PF14520">
    <property type="entry name" value="HHH_5"/>
    <property type="match status" value="1"/>
</dbReference>
<dbReference type="SUPFAM" id="SSF81301">
    <property type="entry name" value="Nucleotidyltransferase"/>
    <property type="match status" value="1"/>
</dbReference>
<sequence>MFRMISNRQIADAFDLLADLLRLKDAEGYRFEIIAYQRVAEALRELPRDVRALAAEGRLQEIDGVGKAIAAKILELLEHGTLRLLEELKAEVPQGLVDVLRVNGVGPKRAMLFYQQLGITSVAELEAAAREGKLRTLPGMGAKSEQKILESIAALARRTTRARADIALQAAERILRALQALPNVLRAEIAGSLRRGRATIGDIDLLVATHTPAPIMDAFVNHPDVVRVLAQGETKSSVELLSGLQCDLRAVPPERFGTALSYFTGSQAHNIRLRELALQRGLSLNEWAFTATDGSGREILCASEEEVYAQLDLPYIPPELREDRGEIEAAQANALPNLIEISHIRA</sequence>
<dbReference type="Gene3D" id="1.10.150.110">
    <property type="entry name" value="DNA polymerase beta, N-terminal domain-like"/>
    <property type="match status" value="1"/>
</dbReference>
<comment type="catalytic activity">
    <reaction evidence="21">
        <text>DNA(n) + a 2'-deoxyribonucleoside 5'-triphosphate = DNA(n+1) + diphosphate</text>
        <dbReference type="Rhea" id="RHEA:22508"/>
        <dbReference type="Rhea" id="RHEA-COMP:17339"/>
        <dbReference type="Rhea" id="RHEA-COMP:17340"/>
        <dbReference type="ChEBI" id="CHEBI:33019"/>
        <dbReference type="ChEBI" id="CHEBI:61560"/>
        <dbReference type="ChEBI" id="CHEBI:173112"/>
        <dbReference type="EC" id="2.7.7.7"/>
    </reaction>
</comment>
<evidence type="ECO:0000256" key="15">
    <source>
        <dbReference type="ARBA" id="ARBA00023204"/>
    </source>
</evidence>
<evidence type="ECO:0000256" key="13">
    <source>
        <dbReference type="ARBA" id="ARBA00022932"/>
    </source>
</evidence>
<dbReference type="SUPFAM" id="SSF158702">
    <property type="entry name" value="Sec63 N-terminal domain-like"/>
    <property type="match status" value="1"/>
</dbReference>
<comment type="cofactor">
    <cofactor evidence="1">
        <name>Mg(2+)</name>
        <dbReference type="ChEBI" id="CHEBI:18420"/>
    </cofactor>
</comment>
<comment type="function">
    <text evidence="20">Repair polymerase that plays a key role in base-excision repair. During this process, the damaged base is excised by specific DNA glycosylases, the DNA backbone is nicked at the abasic site by an apurinic/apyrimidic (AP) endonuclease, and POLB removes 5'-deoxyribose-phosphate from the preincised AP site acting as a 5'-deoxyribose-phosphate lyase (5'-dRP lyase); through its DNA polymerase activity, it adds one nucleotide to the 3' end of the arising single-nucleotide gap. Conducts 'gap-filling' DNA synthesis in a stepwise distributive fashion rather than in a processive fashion as for other DNA polymerases. It is also able to cleave sugar-phosphate bonds 3' to an intact AP site, acting as an AP lyase.</text>
</comment>
<evidence type="ECO:0000256" key="17">
    <source>
        <dbReference type="ARBA" id="ARBA00035726"/>
    </source>
</evidence>
<dbReference type="SMART" id="SM00278">
    <property type="entry name" value="HhH1"/>
    <property type="match status" value="3"/>
</dbReference>
<feature type="domain" description="Helix-hairpin-helix DNA-binding motif class 1" evidence="22">
    <location>
        <begin position="97"/>
        <end position="116"/>
    </location>
</feature>
<dbReference type="PRINTS" id="PR00870">
    <property type="entry name" value="DNAPOLXBETA"/>
</dbReference>
<evidence type="ECO:0000313" key="24">
    <source>
        <dbReference type="EMBL" id="PJF35557.1"/>
    </source>
</evidence>
<evidence type="ECO:0000256" key="16">
    <source>
        <dbReference type="ARBA" id="ARBA00035717"/>
    </source>
</evidence>
<dbReference type="AlphaFoldDB" id="A0A2M8PDD4"/>
<dbReference type="GO" id="GO:0006303">
    <property type="term" value="P:double-strand break repair via nonhomologous end joining"/>
    <property type="evidence" value="ECO:0007669"/>
    <property type="project" value="TreeGrafter"/>
</dbReference>
<dbReference type="InterPro" id="IPR010996">
    <property type="entry name" value="HHH_MUS81"/>
</dbReference>
<dbReference type="InterPro" id="IPR043519">
    <property type="entry name" value="NT_sf"/>
</dbReference>
<keyword evidence="8" id="KW-0808">Transferase</keyword>
<keyword evidence="24" id="KW-0540">Nuclease</keyword>
<evidence type="ECO:0000256" key="5">
    <source>
        <dbReference type="ARBA" id="ARBA00020020"/>
    </source>
</evidence>
<evidence type="ECO:0000259" key="23">
    <source>
        <dbReference type="SMART" id="SM00483"/>
    </source>
</evidence>
<dbReference type="PANTHER" id="PTHR11276:SF28">
    <property type="entry name" value="DNA POLYMERASE LAMBDA"/>
    <property type="match status" value="1"/>
</dbReference>
<dbReference type="Pfam" id="PF14716">
    <property type="entry name" value="HHH_8"/>
    <property type="match status" value="1"/>
</dbReference>
<evidence type="ECO:0000256" key="10">
    <source>
        <dbReference type="ARBA" id="ARBA00022705"/>
    </source>
</evidence>
<keyword evidence="24" id="KW-0378">Hydrolase</keyword>
<dbReference type="InterPro" id="IPR022312">
    <property type="entry name" value="DNA_pol_X"/>
</dbReference>
<reference evidence="24 25" key="1">
    <citation type="submission" date="2017-11" db="EMBL/GenBank/DDBJ databases">
        <title>Evolution of Phototrophy in the Chloroflexi Phylum Driven by Horizontal Gene Transfer.</title>
        <authorList>
            <person name="Ward L.M."/>
            <person name="Hemp J."/>
            <person name="Shih P.M."/>
            <person name="Mcglynn S.E."/>
            <person name="Fischer W."/>
        </authorList>
    </citation>
    <scope>NUCLEOTIDE SEQUENCE [LARGE SCALE GENOMIC DNA]</scope>
    <source>
        <strain evidence="24">JP3_13</strain>
    </source>
</reference>
<accession>A0A2M8PDD4</accession>
<keyword evidence="11" id="KW-0227">DNA damage</keyword>
<organism evidence="24 25">
    <name type="scientific">Candidatus Thermofonsia Clade 1 bacterium</name>
    <dbReference type="NCBI Taxonomy" id="2364210"/>
    <lineage>
        <taxon>Bacteria</taxon>
        <taxon>Bacillati</taxon>
        <taxon>Chloroflexota</taxon>
        <taxon>Candidatus Thermofontia</taxon>
        <taxon>Candidatus Thermofonsia Clade 1</taxon>
    </lineage>
</organism>
<comment type="caution">
    <text evidence="24">The sequence shown here is derived from an EMBL/GenBank/DDBJ whole genome shotgun (WGS) entry which is preliminary data.</text>
</comment>
<dbReference type="EMBL" id="PGTM01000139">
    <property type="protein sequence ID" value="PJF35557.1"/>
    <property type="molecule type" value="Genomic_DNA"/>
</dbReference>
<evidence type="ECO:0000256" key="4">
    <source>
        <dbReference type="ARBA" id="ARBA00012720"/>
    </source>
</evidence>
<keyword evidence="24" id="KW-0269">Exonuclease</keyword>
<evidence type="ECO:0000256" key="12">
    <source>
        <dbReference type="ARBA" id="ARBA00022843"/>
    </source>
</evidence>
<keyword evidence="15" id="KW-0234">DNA repair</keyword>
<evidence type="ECO:0000256" key="2">
    <source>
        <dbReference type="ARBA" id="ARBA00004496"/>
    </source>
</evidence>
<comment type="subcellular location">
    <subcellularLocation>
        <location evidence="2">Cytoplasm</location>
    </subcellularLocation>
</comment>
<evidence type="ECO:0000256" key="11">
    <source>
        <dbReference type="ARBA" id="ARBA00022763"/>
    </source>
</evidence>
<comment type="catalytic activity">
    <reaction evidence="19">
        <text>a 5'-end 2'-deoxyribose-2'-deoxyribonucleotide-DNA = (2E,4S)-4-hydroxypenten-2-al-5-phosphate + a 5'-end 5'-phospho-2'-deoxyribonucleoside-DNA + H(+)</text>
        <dbReference type="Rhea" id="RHEA:76255"/>
        <dbReference type="Rhea" id="RHEA-COMP:13180"/>
        <dbReference type="Rhea" id="RHEA-COMP:18657"/>
        <dbReference type="ChEBI" id="CHEBI:15378"/>
        <dbReference type="ChEBI" id="CHEBI:136412"/>
        <dbReference type="ChEBI" id="CHEBI:195194"/>
        <dbReference type="ChEBI" id="CHEBI:195195"/>
    </reaction>
</comment>
<evidence type="ECO:0000259" key="22">
    <source>
        <dbReference type="SMART" id="SM00278"/>
    </source>
</evidence>
<gene>
    <name evidence="24" type="ORF">CUN49_09990</name>
</gene>
<dbReference type="InterPro" id="IPR028207">
    <property type="entry name" value="DNA_pol_B_palm_palm"/>
</dbReference>
<keyword evidence="13" id="KW-0239">DNA-directed DNA polymerase</keyword>
<evidence type="ECO:0000256" key="3">
    <source>
        <dbReference type="ARBA" id="ARBA00012417"/>
    </source>
</evidence>
<dbReference type="GO" id="GO:0003887">
    <property type="term" value="F:DNA-directed DNA polymerase activity"/>
    <property type="evidence" value="ECO:0007669"/>
    <property type="project" value="UniProtKB-KW"/>
</dbReference>
<feature type="non-terminal residue" evidence="24">
    <location>
        <position position="346"/>
    </location>
</feature>
<evidence type="ECO:0000256" key="19">
    <source>
        <dbReference type="ARBA" id="ARBA00044678"/>
    </source>
</evidence>
<name>A0A2M8PDD4_9CHLR</name>
<evidence type="ECO:0000256" key="20">
    <source>
        <dbReference type="ARBA" id="ARBA00045548"/>
    </source>
</evidence>
<dbReference type="SMART" id="SM00483">
    <property type="entry name" value="POLXc"/>
    <property type="match status" value="1"/>
</dbReference>
<dbReference type="PANTHER" id="PTHR11276">
    <property type="entry name" value="DNA POLYMERASE TYPE-X FAMILY MEMBER"/>
    <property type="match status" value="1"/>
</dbReference>